<dbReference type="GO" id="GO:0016879">
    <property type="term" value="F:ligase activity, forming carbon-nitrogen bonds"/>
    <property type="evidence" value="ECO:0007669"/>
    <property type="project" value="TreeGrafter"/>
</dbReference>
<accession>E1YFH7</accession>
<proteinExistence type="predicted"/>
<dbReference type="GO" id="GO:0005737">
    <property type="term" value="C:cytoplasm"/>
    <property type="evidence" value="ECO:0007669"/>
    <property type="project" value="TreeGrafter"/>
</dbReference>
<feature type="domain" description="ATP-grasp fold RimK-type" evidence="1">
    <location>
        <begin position="66"/>
        <end position="229"/>
    </location>
</feature>
<sequence length="250" mass="28319">MIISGIKELMDKYEDVGSGDVFSGIIGADRMKQFLMIDLIERGVLCVPSPLSQIISGSKVVQALFLNKWMIPHTRAVLRRRDLIDAVSWYNRNKIALVVTKEDRMHCGFGIRKWDSVETLYSFMSMSDTSYPFILQPFIENFTDIRVIAAKDYIESYTRYNPDNFRMNLAAGGSSSPFVLDEDKKDFCAAVMERGKFPFAHIDIMVTAENECYLSEIALSGGLKGARISREELDGKKQAILDKIIKESID</sequence>
<dbReference type="PANTHER" id="PTHR21621">
    <property type="entry name" value="RIBOSOMAL PROTEIN S6 MODIFICATION PROTEIN"/>
    <property type="match status" value="1"/>
</dbReference>
<evidence type="ECO:0000259" key="1">
    <source>
        <dbReference type="Pfam" id="PF08443"/>
    </source>
</evidence>
<gene>
    <name evidence="2" type="ORF">N47_J03020</name>
</gene>
<dbReference type="PANTHER" id="PTHR21621:SF0">
    <property type="entry name" value="BETA-CITRYLGLUTAMATE SYNTHASE B-RELATED"/>
    <property type="match status" value="1"/>
</dbReference>
<dbReference type="AlphaFoldDB" id="E1YFH7"/>
<evidence type="ECO:0000313" key="2">
    <source>
        <dbReference type="EMBL" id="CBX29321.1"/>
    </source>
</evidence>
<dbReference type="Gene3D" id="3.30.470.20">
    <property type="entry name" value="ATP-grasp fold, B domain"/>
    <property type="match status" value="1"/>
</dbReference>
<dbReference type="InterPro" id="IPR013651">
    <property type="entry name" value="ATP-grasp_RimK-type"/>
</dbReference>
<name>E1YFH7_9BACT</name>
<protein>
    <recommendedName>
        <fullName evidence="1">ATP-grasp fold RimK-type domain-containing protein</fullName>
    </recommendedName>
</protein>
<dbReference type="SUPFAM" id="SSF56059">
    <property type="entry name" value="Glutathione synthetase ATP-binding domain-like"/>
    <property type="match status" value="1"/>
</dbReference>
<reference evidence="2" key="1">
    <citation type="journal article" date="2011" name="Environ. Microbiol.">
        <title>Genomic insights into the metabolic potential of the polycyclic aromatic hydrocarbon degrading sulfate-reducing Deltaproteobacterium N47.</title>
        <authorList>
            <person name="Bergmann F."/>
            <person name="Selesi D."/>
            <person name="Weinmaier T."/>
            <person name="Tischler P."/>
            <person name="Rattei T."/>
            <person name="Meckenstock R.U."/>
        </authorList>
    </citation>
    <scope>NUCLEOTIDE SEQUENCE</scope>
</reference>
<dbReference type="Pfam" id="PF08443">
    <property type="entry name" value="RimK"/>
    <property type="match status" value="1"/>
</dbReference>
<dbReference type="EMBL" id="FR695872">
    <property type="protein sequence ID" value="CBX29321.1"/>
    <property type="molecule type" value="Genomic_DNA"/>
</dbReference>
<organism evidence="2">
    <name type="scientific">uncultured Desulfobacterium sp</name>
    <dbReference type="NCBI Taxonomy" id="201089"/>
    <lineage>
        <taxon>Bacteria</taxon>
        <taxon>Pseudomonadati</taxon>
        <taxon>Thermodesulfobacteriota</taxon>
        <taxon>Desulfobacteria</taxon>
        <taxon>Desulfobacterales</taxon>
        <taxon>Desulfobacteriaceae</taxon>
        <taxon>Desulfobacterium</taxon>
        <taxon>environmental samples</taxon>
    </lineage>
</organism>